<evidence type="ECO:0008006" key="3">
    <source>
        <dbReference type="Google" id="ProtNLM"/>
    </source>
</evidence>
<evidence type="ECO:0000313" key="2">
    <source>
        <dbReference type="Proteomes" id="UP001499854"/>
    </source>
</evidence>
<organism evidence="1 2">
    <name type="scientific">Catenulispora subtropica</name>
    <dbReference type="NCBI Taxonomy" id="450798"/>
    <lineage>
        <taxon>Bacteria</taxon>
        <taxon>Bacillati</taxon>
        <taxon>Actinomycetota</taxon>
        <taxon>Actinomycetes</taxon>
        <taxon>Catenulisporales</taxon>
        <taxon>Catenulisporaceae</taxon>
        <taxon>Catenulispora</taxon>
    </lineage>
</organism>
<accession>A0ABP5BWN4</accession>
<proteinExistence type="predicted"/>
<dbReference type="RefSeq" id="WP_344655376.1">
    <property type="nucleotide sequence ID" value="NZ_BAAAQM010000002.1"/>
</dbReference>
<protein>
    <recommendedName>
        <fullName evidence="3">SPOR domain-containing protein</fullName>
    </recommendedName>
</protein>
<name>A0ABP5BWN4_9ACTN</name>
<evidence type="ECO:0000313" key="1">
    <source>
        <dbReference type="EMBL" id="GAA1953896.1"/>
    </source>
</evidence>
<comment type="caution">
    <text evidence="1">The sequence shown here is derived from an EMBL/GenBank/DDBJ whole genome shotgun (WGS) entry which is preliminary data.</text>
</comment>
<keyword evidence="2" id="KW-1185">Reference proteome</keyword>
<sequence length="70" mass="7687">MRWTRKGEPAGDDSWYYCVKHGTVEPAAACAAKDRLGPYGTPEDAQHALDRVRERNEAWRAADEGPGGEG</sequence>
<dbReference type="EMBL" id="BAAAQM010000002">
    <property type="protein sequence ID" value="GAA1953896.1"/>
    <property type="molecule type" value="Genomic_DNA"/>
</dbReference>
<reference evidence="2" key="1">
    <citation type="journal article" date="2019" name="Int. J. Syst. Evol. Microbiol.">
        <title>The Global Catalogue of Microorganisms (GCM) 10K type strain sequencing project: providing services to taxonomists for standard genome sequencing and annotation.</title>
        <authorList>
            <consortium name="The Broad Institute Genomics Platform"/>
            <consortium name="The Broad Institute Genome Sequencing Center for Infectious Disease"/>
            <person name="Wu L."/>
            <person name="Ma J."/>
        </authorList>
    </citation>
    <scope>NUCLEOTIDE SEQUENCE [LARGE SCALE GENOMIC DNA]</scope>
    <source>
        <strain evidence="2">JCM 16013</strain>
    </source>
</reference>
<dbReference type="Proteomes" id="UP001499854">
    <property type="component" value="Unassembled WGS sequence"/>
</dbReference>
<gene>
    <name evidence="1" type="ORF">GCM10009838_06540</name>
</gene>